<dbReference type="AlphaFoldDB" id="A0A1Q3CDD5"/>
<keyword evidence="3" id="KW-1185">Reference proteome</keyword>
<protein>
    <submittedName>
        <fullName evidence="2">RVT_3 domain-containing protein</fullName>
    </submittedName>
</protein>
<dbReference type="Pfam" id="PF13456">
    <property type="entry name" value="RVT_3"/>
    <property type="match status" value="1"/>
</dbReference>
<feature type="domain" description="RNase H type-1" evidence="1">
    <location>
        <begin position="46"/>
        <end position="103"/>
    </location>
</feature>
<dbReference type="GO" id="GO:0003676">
    <property type="term" value="F:nucleic acid binding"/>
    <property type="evidence" value="ECO:0007669"/>
    <property type="project" value="InterPro"/>
</dbReference>
<dbReference type="Proteomes" id="UP000187406">
    <property type="component" value="Unassembled WGS sequence"/>
</dbReference>
<evidence type="ECO:0000259" key="1">
    <source>
        <dbReference type="Pfam" id="PF13456"/>
    </source>
</evidence>
<dbReference type="EMBL" id="BDDD01001745">
    <property type="protein sequence ID" value="GAV78138.1"/>
    <property type="molecule type" value="Genomic_DNA"/>
</dbReference>
<dbReference type="InParanoid" id="A0A1Q3CDD5"/>
<dbReference type="InterPro" id="IPR002156">
    <property type="entry name" value="RNaseH_domain"/>
</dbReference>
<accession>A0A1Q3CDD5</accession>
<dbReference type="GO" id="GO:0004523">
    <property type="term" value="F:RNA-DNA hybrid ribonuclease activity"/>
    <property type="evidence" value="ECO:0007669"/>
    <property type="project" value="InterPro"/>
</dbReference>
<sequence>DLVVVILWRLWNTKNNLVFGNVIQNYGCLVRDSIDYLRGFREQINVFESYCLNVITKINSEKECLGIYGTIVEDIKDLFGDFVSCLFVSISRKSNSIAHQLGHYALTFENDCSWKCFFPSWLNQFVNTDIIA</sequence>
<reference evidence="3" key="1">
    <citation type="submission" date="2016-04" db="EMBL/GenBank/DDBJ databases">
        <title>Cephalotus genome sequencing.</title>
        <authorList>
            <person name="Fukushima K."/>
            <person name="Hasebe M."/>
            <person name="Fang X."/>
        </authorList>
    </citation>
    <scope>NUCLEOTIDE SEQUENCE [LARGE SCALE GENOMIC DNA]</scope>
    <source>
        <strain evidence="3">cv. St1</strain>
    </source>
</reference>
<comment type="caution">
    <text evidence="2">The sequence shown here is derived from an EMBL/GenBank/DDBJ whole genome shotgun (WGS) entry which is preliminary data.</text>
</comment>
<evidence type="ECO:0000313" key="2">
    <source>
        <dbReference type="EMBL" id="GAV78138.1"/>
    </source>
</evidence>
<name>A0A1Q3CDD5_CEPFO</name>
<organism evidence="2 3">
    <name type="scientific">Cephalotus follicularis</name>
    <name type="common">Albany pitcher plant</name>
    <dbReference type="NCBI Taxonomy" id="3775"/>
    <lineage>
        <taxon>Eukaryota</taxon>
        <taxon>Viridiplantae</taxon>
        <taxon>Streptophyta</taxon>
        <taxon>Embryophyta</taxon>
        <taxon>Tracheophyta</taxon>
        <taxon>Spermatophyta</taxon>
        <taxon>Magnoliopsida</taxon>
        <taxon>eudicotyledons</taxon>
        <taxon>Gunneridae</taxon>
        <taxon>Pentapetalae</taxon>
        <taxon>rosids</taxon>
        <taxon>fabids</taxon>
        <taxon>Oxalidales</taxon>
        <taxon>Cephalotaceae</taxon>
        <taxon>Cephalotus</taxon>
    </lineage>
</organism>
<gene>
    <name evidence="2" type="ORF">CFOL_v3_21606</name>
</gene>
<feature type="non-terminal residue" evidence="2">
    <location>
        <position position="1"/>
    </location>
</feature>
<proteinExistence type="predicted"/>
<evidence type="ECO:0000313" key="3">
    <source>
        <dbReference type="Proteomes" id="UP000187406"/>
    </source>
</evidence>